<sequence>MPLLDLPDCVNARDLGGTPLAGGATVRMRALLRSDNHDLLTADGIAAVRELGVARILDLRHGWEAREFPSPFEDDEIYLNLPLLGVYPGFDPTAPDDYRPEVEHAPERVAAAFTALADAPPGPVLIHCHGGRDRTGILTALALAAAGAAHEDIVADYALTEGTDPQTMRDLLDHFDREHQGVTAYLTESGVDRRRLRAVQRRLTAP</sequence>
<evidence type="ECO:0000256" key="1">
    <source>
        <dbReference type="ARBA" id="ARBA00009580"/>
    </source>
</evidence>
<comment type="similarity">
    <text evidence="1">Belongs to the protein-tyrosine phosphatase family.</text>
</comment>
<dbReference type="InterPro" id="IPR016130">
    <property type="entry name" value="Tyr_Pase_AS"/>
</dbReference>
<dbReference type="EC" id="3.1.3.48" evidence="3"/>
<dbReference type="InterPro" id="IPR029021">
    <property type="entry name" value="Prot-tyrosine_phosphatase-like"/>
</dbReference>
<dbReference type="PANTHER" id="PTHR31126">
    <property type="entry name" value="TYROSINE-PROTEIN PHOSPHATASE"/>
    <property type="match status" value="1"/>
</dbReference>
<comment type="caution">
    <text evidence="3">The sequence shown here is derived from an EMBL/GenBank/DDBJ whole genome shotgun (WGS) entry which is preliminary data.</text>
</comment>
<dbReference type="PROSITE" id="PS50056">
    <property type="entry name" value="TYR_PHOSPHATASE_2"/>
    <property type="match status" value="1"/>
</dbReference>
<dbReference type="EMBL" id="JAUEMJ010000002">
    <property type="protein sequence ID" value="MDN3239437.1"/>
    <property type="molecule type" value="Genomic_DNA"/>
</dbReference>
<reference evidence="3" key="1">
    <citation type="submission" date="2023-06" db="EMBL/GenBank/DDBJ databases">
        <title>Gycomyces niveus sp.nov., a novel actinomycete isolated from soil in Shouguang.</title>
        <authorList>
            <person name="Yang X."/>
            <person name="Zhao J."/>
        </authorList>
    </citation>
    <scope>NUCLEOTIDE SEQUENCE</scope>
    <source>
        <strain evidence="3">NEAU C2</strain>
    </source>
</reference>
<gene>
    <name evidence="3" type="ORF">QWI33_06850</name>
</gene>
<evidence type="ECO:0000313" key="3">
    <source>
        <dbReference type="EMBL" id="MDN3239437.1"/>
    </source>
</evidence>
<organism evidence="3 4">
    <name type="scientific">Glycomyces tritici</name>
    <dbReference type="NCBI Taxonomy" id="2665176"/>
    <lineage>
        <taxon>Bacteria</taxon>
        <taxon>Bacillati</taxon>
        <taxon>Actinomycetota</taxon>
        <taxon>Actinomycetes</taxon>
        <taxon>Glycomycetales</taxon>
        <taxon>Glycomycetaceae</taxon>
        <taxon>Glycomyces</taxon>
    </lineage>
</organism>
<keyword evidence="3" id="KW-0378">Hydrolase</keyword>
<feature type="domain" description="Tyrosine specific protein phosphatases" evidence="2">
    <location>
        <begin position="96"/>
        <end position="143"/>
    </location>
</feature>
<evidence type="ECO:0000259" key="2">
    <source>
        <dbReference type="PROSITE" id="PS50056"/>
    </source>
</evidence>
<proteinExistence type="inferred from homology"/>
<dbReference type="Gene3D" id="3.90.190.10">
    <property type="entry name" value="Protein tyrosine phosphatase superfamily"/>
    <property type="match status" value="1"/>
</dbReference>
<dbReference type="PANTHER" id="PTHR31126:SF1">
    <property type="entry name" value="TYROSINE SPECIFIC PROTEIN PHOSPHATASES DOMAIN-CONTAINING PROTEIN"/>
    <property type="match status" value="1"/>
</dbReference>
<dbReference type="RefSeq" id="WP_289956202.1">
    <property type="nucleotide sequence ID" value="NZ_JAUEMJ010000002.1"/>
</dbReference>
<keyword evidence="4" id="KW-1185">Reference proteome</keyword>
<dbReference type="Proteomes" id="UP001171902">
    <property type="component" value="Unassembled WGS sequence"/>
</dbReference>
<dbReference type="InterPro" id="IPR000387">
    <property type="entry name" value="Tyr_Pase_dom"/>
</dbReference>
<protein>
    <submittedName>
        <fullName evidence="3">Tyrosine-protein phosphatase</fullName>
        <ecNumber evidence="3">3.1.3.48</ecNumber>
    </submittedName>
</protein>
<accession>A0ABT7YLD2</accession>
<name>A0ABT7YLD2_9ACTN</name>
<dbReference type="InterPro" id="IPR026893">
    <property type="entry name" value="Tyr/Ser_Pase_IphP-type"/>
</dbReference>
<dbReference type="GO" id="GO:0004725">
    <property type="term" value="F:protein tyrosine phosphatase activity"/>
    <property type="evidence" value="ECO:0007669"/>
    <property type="project" value="UniProtKB-EC"/>
</dbReference>
<dbReference type="PROSITE" id="PS00383">
    <property type="entry name" value="TYR_PHOSPHATASE_1"/>
    <property type="match status" value="1"/>
</dbReference>
<dbReference type="Pfam" id="PF13350">
    <property type="entry name" value="Y_phosphatase3"/>
    <property type="match status" value="1"/>
</dbReference>
<dbReference type="SUPFAM" id="SSF52799">
    <property type="entry name" value="(Phosphotyrosine protein) phosphatases II"/>
    <property type="match status" value="1"/>
</dbReference>
<evidence type="ECO:0000313" key="4">
    <source>
        <dbReference type="Proteomes" id="UP001171902"/>
    </source>
</evidence>